<gene>
    <name evidence="1" type="ORF">GDO78_020935</name>
</gene>
<reference evidence="1" key="1">
    <citation type="thesis" date="2020" institute="ProQuest LLC" country="789 East Eisenhower Parkway, Ann Arbor, MI, USA">
        <title>Comparative Genomics and Chromosome Evolution.</title>
        <authorList>
            <person name="Mudd A.B."/>
        </authorList>
    </citation>
    <scope>NUCLEOTIDE SEQUENCE</scope>
    <source>
        <strain evidence="1">HN-11 Male</strain>
        <tissue evidence="1">Kidney and liver</tissue>
    </source>
</reference>
<sequence length="84" mass="9519">MNQSLDIKYTGTCCVYSIGADGIFYEDNATCHMARNVQQQLEEHNQDLQVISQRLWDRNMFAQWIRPHPPATVGCTAISIASDT</sequence>
<dbReference type="AlphaFoldDB" id="A0A8J6BNN9"/>
<name>A0A8J6BNN9_ELECQ</name>
<organism evidence="1 2">
    <name type="scientific">Eleutherodactylus coqui</name>
    <name type="common">Puerto Rican coqui</name>
    <dbReference type="NCBI Taxonomy" id="57060"/>
    <lineage>
        <taxon>Eukaryota</taxon>
        <taxon>Metazoa</taxon>
        <taxon>Chordata</taxon>
        <taxon>Craniata</taxon>
        <taxon>Vertebrata</taxon>
        <taxon>Euteleostomi</taxon>
        <taxon>Amphibia</taxon>
        <taxon>Batrachia</taxon>
        <taxon>Anura</taxon>
        <taxon>Neobatrachia</taxon>
        <taxon>Hyloidea</taxon>
        <taxon>Eleutherodactylidae</taxon>
        <taxon>Eleutherodactylinae</taxon>
        <taxon>Eleutherodactylus</taxon>
        <taxon>Eleutherodactylus</taxon>
    </lineage>
</organism>
<protein>
    <recommendedName>
        <fullName evidence="3">Tc1-like transposase DDE domain-containing protein</fullName>
    </recommendedName>
</protein>
<proteinExistence type="predicted"/>
<comment type="caution">
    <text evidence="1">The sequence shown here is derived from an EMBL/GenBank/DDBJ whole genome shotgun (WGS) entry which is preliminary data.</text>
</comment>
<evidence type="ECO:0000313" key="1">
    <source>
        <dbReference type="EMBL" id="KAG9463858.1"/>
    </source>
</evidence>
<dbReference type="EMBL" id="WNTK01005718">
    <property type="protein sequence ID" value="KAG9463858.1"/>
    <property type="molecule type" value="Genomic_DNA"/>
</dbReference>
<accession>A0A8J6BNN9</accession>
<evidence type="ECO:0008006" key="3">
    <source>
        <dbReference type="Google" id="ProtNLM"/>
    </source>
</evidence>
<keyword evidence="2" id="KW-1185">Reference proteome</keyword>
<dbReference type="Proteomes" id="UP000770717">
    <property type="component" value="Unassembled WGS sequence"/>
</dbReference>
<evidence type="ECO:0000313" key="2">
    <source>
        <dbReference type="Proteomes" id="UP000770717"/>
    </source>
</evidence>